<dbReference type="AlphaFoldDB" id="A0A9P7W295"/>
<dbReference type="GeneID" id="66102639"/>
<dbReference type="Proteomes" id="UP000812287">
    <property type="component" value="Unassembled WGS sequence"/>
</dbReference>
<evidence type="ECO:0000256" key="1">
    <source>
        <dbReference type="SAM" id="MobiDB-lite"/>
    </source>
</evidence>
<dbReference type="EMBL" id="MU250524">
    <property type="protein sequence ID" value="KAG7452011.1"/>
    <property type="molecule type" value="Genomic_DNA"/>
</dbReference>
<comment type="caution">
    <text evidence="2">The sequence shown here is derived from an EMBL/GenBank/DDBJ whole genome shotgun (WGS) entry which is preliminary data.</text>
</comment>
<evidence type="ECO:0000313" key="3">
    <source>
        <dbReference type="Proteomes" id="UP000812287"/>
    </source>
</evidence>
<protein>
    <recommendedName>
        <fullName evidence="4">DUF4219 domain-containing protein</fullName>
    </recommendedName>
</protein>
<accession>A0A9P7W295</accession>
<keyword evidence="3" id="KW-1185">Reference proteome</keyword>
<name>A0A9P7W295_9AGAR</name>
<organism evidence="2 3">
    <name type="scientific">Guyanagaster necrorhizus</name>
    <dbReference type="NCBI Taxonomy" id="856835"/>
    <lineage>
        <taxon>Eukaryota</taxon>
        <taxon>Fungi</taxon>
        <taxon>Dikarya</taxon>
        <taxon>Basidiomycota</taxon>
        <taxon>Agaricomycotina</taxon>
        <taxon>Agaricomycetes</taxon>
        <taxon>Agaricomycetidae</taxon>
        <taxon>Agaricales</taxon>
        <taxon>Marasmiineae</taxon>
        <taxon>Physalacriaceae</taxon>
        <taxon>Guyanagaster</taxon>
    </lineage>
</organism>
<reference evidence="2" key="1">
    <citation type="submission" date="2020-11" db="EMBL/GenBank/DDBJ databases">
        <title>Adaptations for nitrogen fixation in a non-lichenized fungal sporocarp promotes dispersal by wood-feeding termites.</title>
        <authorList>
            <consortium name="DOE Joint Genome Institute"/>
            <person name="Koch R.A."/>
            <person name="Yoon G."/>
            <person name="Arayal U."/>
            <person name="Lail K."/>
            <person name="Amirebrahimi M."/>
            <person name="Labutti K."/>
            <person name="Lipzen A."/>
            <person name="Riley R."/>
            <person name="Barry K."/>
            <person name="Henrissat B."/>
            <person name="Grigoriev I.V."/>
            <person name="Herr J.R."/>
            <person name="Aime M.C."/>
        </authorList>
    </citation>
    <scope>NUCLEOTIDE SEQUENCE</scope>
    <source>
        <strain evidence="2">MCA 3950</strain>
    </source>
</reference>
<dbReference type="RefSeq" id="XP_043045511.1">
    <property type="nucleotide sequence ID" value="XM_043180343.1"/>
</dbReference>
<proteinExistence type="predicted"/>
<dbReference type="OrthoDB" id="2797670at2759"/>
<feature type="compositionally biased region" description="Basic and acidic residues" evidence="1">
    <location>
        <begin position="55"/>
        <end position="67"/>
    </location>
</feature>
<gene>
    <name evidence="2" type="ORF">BT62DRAFT_276201</name>
</gene>
<feature type="region of interest" description="Disordered" evidence="1">
    <location>
        <begin position="48"/>
        <end position="67"/>
    </location>
</feature>
<sequence length="105" mass="11733">MSSVTNSLLGSVPKFTGDNYHSWKFAISMVLRRTGAWDILLDKLDESKPASQKKTRSEEKDDKDKASKLDQALTTIGLTVDTSQYQYIENCSDGAKAWKALMDVL</sequence>
<evidence type="ECO:0008006" key="4">
    <source>
        <dbReference type="Google" id="ProtNLM"/>
    </source>
</evidence>
<evidence type="ECO:0000313" key="2">
    <source>
        <dbReference type="EMBL" id="KAG7452011.1"/>
    </source>
</evidence>